<evidence type="ECO:0000256" key="9">
    <source>
        <dbReference type="ARBA" id="ARBA00022833"/>
    </source>
</evidence>
<dbReference type="Gene3D" id="3.40.50.1010">
    <property type="entry name" value="5'-nuclease"/>
    <property type="match status" value="1"/>
</dbReference>
<evidence type="ECO:0000256" key="10">
    <source>
        <dbReference type="PROSITE-ProRule" id="PRU00175"/>
    </source>
</evidence>
<dbReference type="GO" id="GO:0061630">
    <property type="term" value="F:ubiquitin protein ligase activity"/>
    <property type="evidence" value="ECO:0007669"/>
    <property type="project" value="UniProtKB-EC"/>
</dbReference>
<feature type="region of interest" description="Disordered" evidence="11">
    <location>
        <begin position="465"/>
        <end position="513"/>
    </location>
</feature>
<dbReference type="Pfam" id="PF08772">
    <property type="entry name" value="Zn_ribbon_NOB1"/>
    <property type="match status" value="1"/>
</dbReference>
<dbReference type="GO" id="GO:0016787">
    <property type="term" value="F:hydrolase activity"/>
    <property type="evidence" value="ECO:0007669"/>
    <property type="project" value="UniProtKB-KW"/>
</dbReference>
<dbReference type="Gene3D" id="6.20.210.10">
    <property type="entry name" value="Nin one binding (NOB1), Zn-ribbon-like"/>
    <property type="match status" value="1"/>
</dbReference>
<evidence type="ECO:0000256" key="1">
    <source>
        <dbReference type="ARBA" id="ARBA00000900"/>
    </source>
</evidence>
<evidence type="ECO:0000313" key="15">
    <source>
        <dbReference type="WBParaSite" id="EVEC_0000561401-mRNA-1"/>
    </source>
</evidence>
<dbReference type="InterPro" id="IPR039907">
    <property type="entry name" value="NOB1"/>
</dbReference>
<dbReference type="GO" id="GO:0030688">
    <property type="term" value="C:preribosome, small subunit precursor"/>
    <property type="evidence" value="ECO:0007669"/>
    <property type="project" value="TreeGrafter"/>
</dbReference>
<evidence type="ECO:0000313" key="13">
    <source>
        <dbReference type="EMBL" id="VDD90474.1"/>
    </source>
</evidence>
<dbReference type="WBParaSite" id="EVEC_0000561401-mRNA-1">
    <property type="protein sequence ID" value="EVEC_0000561401-mRNA-1"/>
    <property type="gene ID" value="EVEC_0000561401"/>
</dbReference>
<keyword evidence="6 10" id="KW-0863">Zinc-finger</keyword>
<keyword evidence="9" id="KW-0862">Zinc</keyword>
<dbReference type="InterPro" id="IPR014881">
    <property type="entry name" value="NOB1_Zn-bd"/>
</dbReference>
<dbReference type="Proteomes" id="UP000274131">
    <property type="component" value="Unassembled WGS sequence"/>
</dbReference>
<keyword evidence="14" id="KW-1185">Reference proteome</keyword>
<dbReference type="Pfam" id="PF17146">
    <property type="entry name" value="PIN_6"/>
    <property type="match status" value="1"/>
</dbReference>
<keyword evidence="3" id="KW-0808">Transferase</keyword>
<dbReference type="PANTHER" id="PTHR12814">
    <property type="entry name" value="RNA-BINDING PROTEIN NOB1"/>
    <property type="match status" value="1"/>
</dbReference>
<evidence type="ECO:0000256" key="3">
    <source>
        <dbReference type="ARBA" id="ARBA00022679"/>
    </source>
</evidence>
<evidence type="ECO:0000313" key="14">
    <source>
        <dbReference type="Proteomes" id="UP000274131"/>
    </source>
</evidence>
<feature type="region of interest" description="Disordered" evidence="11">
    <location>
        <begin position="201"/>
        <end position="224"/>
    </location>
</feature>
<dbReference type="CDD" id="cd09876">
    <property type="entry name" value="PIN_Nob1-like"/>
    <property type="match status" value="1"/>
</dbReference>
<organism evidence="15">
    <name type="scientific">Enterobius vermicularis</name>
    <name type="common">Human pinworm</name>
    <dbReference type="NCBI Taxonomy" id="51028"/>
    <lineage>
        <taxon>Eukaryota</taxon>
        <taxon>Metazoa</taxon>
        <taxon>Ecdysozoa</taxon>
        <taxon>Nematoda</taxon>
        <taxon>Chromadorea</taxon>
        <taxon>Rhabditida</taxon>
        <taxon>Spirurina</taxon>
        <taxon>Oxyuridomorpha</taxon>
        <taxon>Oxyuroidea</taxon>
        <taxon>Oxyuridae</taxon>
        <taxon>Enterobius</taxon>
    </lineage>
</organism>
<dbReference type="InterPro" id="IPR036283">
    <property type="entry name" value="NOB1_Zf-like_sf"/>
</dbReference>
<comment type="catalytic activity">
    <reaction evidence="1">
        <text>S-ubiquitinyl-[E2 ubiquitin-conjugating enzyme]-L-cysteine + [acceptor protein]-L-lysine = [E2 ubiquitin-conjugating enzyme]-L-cysteine + N(6)-ubiquitinyl-[acceptor protein]-L-lysine.</text>
        <dbReference type="EC" id="2.3.2.27"/>
    </reaction>
</comment>
<dbReference type="EC" id="2.3.2.27" evidence="2"/>
<gene>
    <name evidence="13" type="ORF">EVEC_LOCUS5225</name>
</gene>
<dbReference type="Pfam" id="PF13639">
    <property type="entry name" value="zf-RING_2"/>
    <property type="match status" value="1"/>
</dbReference>
<sequence length="667" mass="74452">MRKADEVPVTYLVVDSGAFIKHAPLQDIGANIYTIPEVLQELKCEKSRHLIESLPYEILLKEPTPESIKIKLCNVIAMDFLAVIFRGVTSDSVDDLDFKEIPDIFSFNDVSKKTGDYSALSLVDTKVLALTHDLFLEHCGKDGLVYDVKIVKAMGTTDDSKTRLSFSSEVSDEKFSKEQNGDDTYRVSSVVAGFYKPTAKFGSVESEPDPGEGSSTSSDEDGWVDEGNFESVLRRLGAIIVPQVNVQVACITTDFAIQNVLLQMGLPLFSLEGYRIKRLKSYILRCQTCYNTTSDMGRKFCKQCGNQSLHRVAVTVNDDGSMQMHLNPKKVFSKKGLKYSLPAPKGPVFYVNFIKCGKHGNDPQLFEDQPIPQNRMAKQKTNLLSSDPFEMNDVTSRILYFNFITIFRCEMPNYYCHQCEQSVRLRDGDFICSTCGSDFVEELQPDNNLPTPLATLFDGFWMPGESDTGDSRAGTSTDQPVIGGYAVTTDDQPNNTTNSPLGVPPNRTSETGTDASPEAFITSFLNQVLSNLSPHGTRIQLQVSRDPNYINVVRPLSDYVFGEGGLDEVVTHLLNQFDGGSSPVDPKYMGNLPRSTVDEKLINDNERCPTCMEVFVKDEEIAKLDCHHCFHPDCIIPWFNRRNTCPVCRQVVDASKWPSKDPLEELD</sequence>
<dbReference type="OrthoDB" id="446759at2759"/>
<keyword evidence="4" id="KW-0540">Nuclease</keyword>
<name>A0A0N4V5U5_ENTVE</name>
<proteinExistence type="predicted"/>
<dbReference type="GO" id="GO:0004521">
    <property type="term" value="F:RNA endonuclease activity"/>
    <property type="evidence" value="ECO:0007669"/>
    <property type="project" value="TreeGrafter"/>
</dbReference>
<evidence type="ECO:0000256" key="8">
    <source>
        <dbReference type="ARBA" id="ARBA00022801"/>
    </source>
</evidence>
<keyword evidence="8" id="KW-0378">Hydrolase</keyword>
<evidence type="ECO:0000256" key="7">
    <source>
        <dbReference type="ARBA" id="ARBA00022786"/>
    </source>
</evidence>
<dbReference type="PANTHER" id="PTHR12814:SF2">
    <property type="entry name" value="RNA-BINDING PROTEIN NOB1"/>
    <property type="match status" value="1"/>
</dbReference>
<keyword evidence="7" id="KW-0833">Ubl conjugation pathway</keyword>
<dbReference type="GO" id="GO:0030490">
    <property type="term" value="P:maturation of SSU-rRNA"/>
    <property type="evidence" value="ECO:0007669"/>
    <property type="project" value="TreeGrafter"/>
</dbReference>
<dbReference type="SMART" id="SM00184">
    <property type="entry name" value="RING"/>
    <property type="match status" value="1"/>
</dbReference>
<reference evidence="13 14" key="2">
    <citation type="submission" date="2018-10" db="EMBL/GenBank/DDBJ databases">
        <authorList>
            <consortium name="Pathogen Informatics"/>
        </authorList>
    </citation>
    <scope>NUCLEOTIDE SEQUENCE [LARGE SCALE GENOMIC DNA]</scope>
</reference>
<dbReference type="SUPFAM" id="SSF144206">
    <property type="entry name" value="NOB1 zinc finger-like"/>
    <property type="match status" value="1"/>
</dbReference>
<accession>A0A0N4V5U5</accession>
<dbReference type="InterPro" id="IPR013083">
    <property type="entry name" value="Znf_RING/FYVE/PHD"/>
</dbReference>
<evidence type="ECO:0000256" key="11">
    <source>
        <dbReference type="SAM" id="MobiDB-lite"/>
    </source>
</evidence>
<dbReference type="STRING" id="51028.A0A0N4V5U5"/>
<dbReference type="Pfam" id="PF14369">
    <property type="entry name" value="Zn_ribbon_19"/>
    <property type="match status" value="1"/>
</dbReference>
<evidence type="ECO:0000256" key="2">
    <source>
        <dbReference type="ARBA" id="ARBA00012483"/>
    </source>
</evidence>
<feature type="domain" description="RING-type" evidence="12">
    <location>
        <begin position="608"/>
        <end position="649"/>
    </location>
</feature>
<protein>
    <recommendedName>
        <fullName evidence="2">RING-type E3 ubiquitin transferase</fullName>
        <ecNumber evidence="2">2.3.2.27</ecNumber>
    </recommendedName>
</protein>
<feature type="compositionally biased region" description="Polar residues" evidence="11">
    <location>
        <begin position="489"/>
        <end position="513"/>
    </location>
</feature>
<reference evidence="15" key="1">
    <citation type="submission" date="2017-02" db="UniProtKB">
        <authorList>
            <consortium name="WormBaseParasite"/>
        </authorList>
    </citation>
    <scope>IDENTIFICATION</scope>
</reference>
<dbReference type="PROSITE" id="PS50089">
    <property type="entry name" value="ZF_RING_2"/>
    <property type="match status" value="1"/>
</dbReference>
<evidence type="ECO:0000256" key="5">
    <source>
        <dbReference type="ARBA" id="ARBA00022723"/>
    </source>
</evidence>
<evidence type="ECO:0000256" key="4">
    <source>
        <dbReference type="ARBA" id="ARBA00022722"/>
    </source>
</evidence>
<evidence type="ECO:0000259" key="12">
    <source>
        <dbReference type="PROSITE" id="PS50089"/>
    </source>
</evidence>
<keyword evidence="5" id="KW-0479">Metal-binding</keyword>
<dbReference type="InterPro" id="IPR033411">
    <property type="entry name" value="Ribonuclease_PIN"/>
</dbReference>
<dbReference type="GO" id="GO:0008270">
    <property type="term" value="F:zinc ion binding"/>
    <property type="evidence" value="ECO:0007669"/>
    <property type="project" value="UniProtKB-KW"/>
</dbReference>
<dbReference type="Gene3D" id="3.30.40.10">
    <property type="entry name" value="Zinc/RING finger domain, C3HC4 (zinc finger)"/>
    <property type="match status" value="1"/>
</dbReference>
<evidence type="ECO:0000256" key="6">
    <source>
        <dbReference type="ARBA" id="ARBA00022771"/>
    </source>
</evidence>
<dbReference type="SUPFAM" id="SSF57850">
    <property type="entry name" value="RING/U-box"/>
    <property type="match status" value="1"/>
</dbReference>
<dbReference type="InterPro" id="IPR001841">
    <property type="entry name" value="Znf_RING"/>
</dbReference>
<dbReference type="EMBL" id="UXUI01008094">
    <property type="protein sequence ID" value="VDD90474.1"/>
    <property type="molecule type" value="Genomic_DNA"/>
</dbReference>
<dbReference type="AlphaFoldDB" id="A0A0N4V5U5"/>
<dbReference type="InterPro" id="IPR039525">
    <property type="entry name" value="RNF126-like_zinc-ribbon"/>
</dbReference>